<dbReference type="OrthoDB" id="3751595at2759"/>
<keyword evidence="2" id="KW-1185">Reference proteome</keyword>
<dbReference type="RefSeq" id="XP_033526141.1">
    <property type="nucleotide sequence ID" value="XM_033666573.1"/>
</dbReference>
<gene>
    <name evidence="1" type="ORF">P153DRAFT_355481</name>
</gene>
<reference evidence="1" key="1">
    <citation type="journal article" date="2020" name="Stud. Mycol.">
        <title>101 Dothideomycetes genomes: a test case for predicting lifestyles and emergence of pathogens.</title>
        <authorList>
            <person name="Haridas S."/>
            <person name="Albert R."/>
            <person name="Binder M."/>
            <person name="Bloem J."/>
            <person name="Labutti K."/>
            <person name="Salamov A."/>
            <person name="Andreopoulos B."/>
            <person name="Baker S."/>
            <person name="Barry K."/>
            <person name="Bills G."/>
            <person name="Bluhm B."/>
            <person name="Cannon C."/>
            <person name="Castanera R."/>
            <person name="Culley D."/>
            <person name="Daum C."/>
            <person name="Ezra D."/>
            <person name="Gonzalez J."/>
            <person name="Henrissat B."/>
            <person name="Kuo A."/>
            <person name="Liang C."/>
            <person name="Lipzen A."/>
            <person name="Lutzoni F."/>
            <person name="Magnuson J."/>
            <person name="Mondo S."/>
            <person name="Nolan M."/>
            <person name="Ohm R."/>
            <person name="Pangilinan J."/>
            <person name="Park H.-J."/>
            <person name="Ramirez L."/>
            <person name="Alfaro M."/>
            <person name="Sun H."/>
            <person name="Tritt A."/>
            <person name="Yoshinaga Y."/>
            <person name="Zwiers L.-H."/>
            <person name="Turgeon B."/>
            <person name="Goodwin S."/>
            <person name="Spatafora J."/>
            <person name="Crous P."/>
            <person name="Grigoriev I."/>
        </authorList>
    </citation>
    <scope>NUCLEOTIDE SEQUENCE</scope>
    <source>
        <strain evidence="1">CBS 119687</strain>
    </source>
</reference>
<name>A0A6A6ALE6_9PLEO</name>
<proteinExistence type="predicted"/>
<sequence>MPAFIVTYALMQAAGSAASAAINAYLKTPAQPSFRAHNGQETLYDEDNWARVLDIQEILHLVQPFISAVQNLDISEIKQAAHVGRRDNQPFKLDEDAPPPYEDPEAYLSTQSYRIIRTTQRLVETLQCAAGGPSGSSPLAWNLNVQASIESGLEVLALYCTTTQYMATSTPGSLLRLVHAAMRLDDAHQLMVAEQRFQPVRLCLSGAPVGSATYHLRLPADRGSLEIPGAPAEKTVGAKAIKGIGWTAGTAVVAVSGPIGWAAGGAYRTWRHYDKKKTLNNAVRPRISQAGCRGSVLSFVSLPGQGGLSMSEKQSGKVDLVHFGMVVNVVVPTTGCASGQLGLSASQGKGSELAKMNGIDGY</sequence>
<dbReference type="Proteomes" id="UP000799771">
    <property type="component" value="Unassembled WGS sequence"/>
</dbReference>
<dbReference type="GeneID" id="54407005"/>
<accession>A0A6A6ALE6</accession>
<evidence type="ECO:0000313" key="1">
    <source>
        <dbReference type="EMBL" id="KAF2131754.1"/>
    </source>
</evidence>
<dbReference type="AlphaFoldDB" id="A0A6A6ALE6"/>
<evidence type="ECO:0000313" key="2">
    <source>
        <dbReference type="Proteomes" id="UP000799771"/>
    </source>
</evidence>
<protein>
    <submittedName>
        <fullName evidence="1">Uncharacterized protein</fullName>
    </submittedName>
</protein>
<organism evidence="1 2">
    <name type="scientific">Dothidotthia symphoricarpi CBS 119687</name>
    <dbReference type="NCBI Taxonomy" id="1392245"/>
    <lineage>
        <taxon>Eukaryota</taxon>
        <taxon>Fungi</taxon>
        <taxon>Dikarya</taxon>
        <taxon>Ascomycota</taxon>
        <taxon>Pezizomycotina</taxon>
        <taxon>Dothideomycetes</taxon>
        <taxon>Pleosporomycetidae</taxon>
        <taxon>Pleosporales</taxon>
        <taxon>Dothidotthiaceae</taxon>
        <taxon>Dothidotthia</taxon>
    </lineage>
</organism>
<dbReference type="EMBL" id="ML977502">
    <property type="protein sequence ID" value="KAF2131754.1"/>
    <property type="molecule type" value="Genomic_DNA"/>
</dbReference>